<protein>
    <submittedName>
        <fullName evidence="3">Uncharacterized protein</fullName>
    </submittedName>
</protein>
<evidence type="ECO:0000256" key="2">
    <source>
        <dbReference type="SAM" id="SignalP"/>
    </source>
</evidence>
<keyword evidence="4" id="KW-1185">Reference proteome</keyword>
<dbReference type="Proteomes" id="UP001365542">
    <property type="component" value="Unassembled WGS sequence"/>
</dbReference>
<organism evidence="3 4">
    <name type="scientific">Orbilia ellipsospora</name>
    <dbReference type="NCBI Taxonomy" id="2528407"/>
    <lineage>
        <taxon>Eukaryota</taxon>
        <taxon>Fungi</taxon>
        <taxon>Dikarya</taxon>
        <taxon>Ascomycota</taxon>
        <taxon>Pezizomycotina</taxon>
        <taxon>Orbiliomycetes</taxon>
        <taxon>Orbiliales</taxon>
        <taxon>Orbiliaceae</taxon>
        <taxon>Orbilia</taxon>
    </lineage>
</organism>
<reference evidence="3 4" key="1">
    <citation type="submission" date="2019-10" db="EMBL/GenBank/DDBJ databases">
        <authorList>
            <person name="Palmer J.M."/>
        </authorList>
    </citation>
    <scope>NUCLEOTIDE SEQUENCE [LARGE SCALE GENOMIC DNA]</scope>
    <source>
        <strain evidence="3 4">TWF694</strain>
    </source>
</reference>
<feature type="chain" id="PRO_5043676276" evidence="2">
    <location>
        <begin position="20"/>
        <end position="348"/>
    </location>
</feature>
<dbReference type="EMBL" id="JAVHJO010000015">
    <property type="protein sequence ID" value="KAK6527683.1"/>
    <property type="molecule type" value="Genomic_DNA"/>
</dbReference>
<dbReference type="AlphaFoldDB" id="A0AAV9WVU9"/>
<evidence type="ECO:0000313" key="3">
    <source>
        <dbReference type="EMBL" id="KAK6527683.1"/>
    </source>
</evidence>
<sequence>MHPTIYLSLLSLLASPILADTKYGCWSERSPIFHADCLAASTSLILQQIGDNGESWFPADPLYYGYGSCVADIRGIGDGSSVSALNLMSSMDQLGSRCQNGWFFYDSGWINGELRGHAGFKKRNAETPLLPSEYNLRKESLESLRERQRNSKYTWNITENVPYGGNVSRPDWYSPDGKPNDNHPTVKLNKRQPLPWVGEEIFRYDNGDQNTFWRVMRMGVRAIAAPPQDPTFLRRVDDTIFDLMYDAYQAADGSIRNGPTDATVGPIVHALVLTARLGIFFKNNGWRSAIEGIGGLDRAYLVGARAFADWRTLGCNSAFYHIVDRAGNIVFRFVINGVIGNTDPLPSG</sequence>
<name>A0AAV9WVU9_9PEZI</name>
<feature type="region of interest" description="Disordered" evidence="1">
    <location>
        <begin position="168"/>
        <end position="189"/>
    </location>
</feature>
<keyword evidence="2" id="KW-0732">Signal</keyword>
<feature type="signal peptide" evidence="2">
    <location>
        <begin position="1"/>
        <end position="19"/>
    </location>
</feature>
<proteinExistence type="predicted"/>
<evidence type="ECO:0000256" key="1">
    <source>
        <dbReference type="SAM" id="MobiDB-lite"/>
    </source>
</evidence>
<comment type="caution">
    <text evidence="3">The sequence shown here is derived from an EMBL/GenBank/DDBJ whole genome shotgun (WGS) entry which is preliminary data.</text>
</comment>
<gene>
    <name evidence="3" type="ORF">TWF694_004664</name>
</gene>
<accession>A0AAV9WVU9</accession>
<evidence type="ECO:0000313" key="4">
    <source>
        <dbReference type="Proteomes" id="UP001365542"/>
    </source>
</evidence>